<dbReference type="CDD" id="cd12117">
    <property type="entry name" value="A_NRPS_Srf_like"/>
    <property type="match status" value="1"/>
</dbReference>
<dbReference type="Pfam" id="PF00668">
    <property type="entry name" value="Condensation"/>
    <property type="match status" value="3"/>
</dbReference>
<dbReference type="GO" id="GO:0008610">
    <property type="term" value="P:lipid biosynthetic process"/>
    <property type="evidence" value="ECO:0007669"/>
    <property type="project" value="UniProtKB-ARBA"/>
</dbReference>
<evidence type="ECO:0000259" key="9">
    <source>
        <dbReference type="PROSITE" id="PS50075"/>
    </source>
</evidence>
<accession>G7VZU8</accession>
<dbReference type="InterPro" id="IPR045851">
    <property type="entry name" value="AMP-bd_C_sf"/>
</dbReference>
<keyword evidence="7" id="KW-0045">Antibiotic biosynthesis</keyword>
<dbReference type="SUPFAM" id="SSF52777">
    <property type="entry name" value="CoA-dependent acyltransferases"/>
    <property type="match status" value="5"/>
</dbReference>
<dbReference type="NCBIfam" id="NF003417">
    <property type="entry name" value="PRK04813.1"/>
    <property type="match status" value="2"/>
</dbReference>
<dbReference type="CDD" id="cd19531">
    <property type="entry name" value="LCL_NRPS-like"/>
    <property type="match status" value="1"/>
</dbReference>
<dbReference type="Gene3D" id="2.30.38.10">
    <property type="entry name" value="Luciferase, Domain 3"/>
    <property type="match status" value="2"/>
</dbReference>
<dbReference type="InterPro" id="IPR020806">
    <property type="entry name" value="PKS_PP-bd"/>
</dbReference>
<dbReference type="PANTHER" id="PTHR45527">
    <property type="entry name" value="NONRIBOSOMAL PEPTIDE SYNTHETASE"/>
    <property type="match status" value="1"/>
</dbReference>
<dbReference type="FunFam" id="2.30.38.10:FF:000001">
    <property type="entry name" value="Non-ribosomal peptide synthetase PvdI"/>
    <property type="match status" value="2"/>
</dbReference>
<dbReference type="Gene3D" id="3.30.559.10">
    <property type="entry name" value="Chloramphenicol acetyltransferase-like domain"/>
    <property type="match status" value="2"/>
</dbReference>
<dbReference type="Proteomes" id="UP000005876">
    <property type="component" value="Chromosome"/>
</dbReference>
<evidence type="ECO:0000313" key="10">
    <source>
        <dbReference type="EMBL" id="AET57959.1"/>
    </source>
</evidence>
<proteinExistence type="inferred from homology"/>
<dbReference type="FunFam" id="3.40.50.12780:FF:000012">
    <property type="entry name" value="Non-ribosomal peptide synthetase"/>
    <property type="match status" value="2"/>
</dbReference>
<dbReference type="NCBIfam" id="TIGR01733">
    <property type="entry name" value="AA-adenyl-dom"/>
    <property type="match status" value="2"/>
</dbReference>
<organism evidence="10 11">
    <name type="scientific">Paenibacillus terrae (strain HPL-003)</name>
    <dbReference type="NCBI Taxonomy" id="985665"/>
    <lineage>
        <taxon>Bacteria</taxon>
        <taxon>Bacillati</taxon>
        <taxon>Bacillota</taxon>
        <taxon>Bacilli</taxon>
        <taxon>Bacillales</taxon>
        <taxon>Paenibacillaceae</taxon>
        <taxon>Paenibacillus</taxon>
    </lineage>
</organism>
<dbReference type="EMBL" id="CP003107">
    <property type="protein sequence ID" value="AET57959.1"/>
    <property type="molecule type" value="Genomic_DNA"/>
</dbReference>
<evidence type="ECO:0000256" key="2">
    <source>
        <dbReference type="ARBA" id="ARBA00006432"/>
    </source>
</evidence>
<dbReference type="InterPro" id="IPR010060">
    <property type="entry name" value="NRPS_synth"/>
</dbReference>
<protein>
    <submittedName>
        <fullName evidence="10">Surfactin synthetase</fullName>
    </submittedName>
</protein>
<dbReference type="Pfam" id="PF00501">
    <property type="entry name" value="AMP-binding"/>
    <property type="match status" value="2"/>
</dbReference>
<evidence type="ECO:0000256" key="1">
    <source>
        <dbReference type="ARBA" id="ARBA00001957"/>
    </source>
</evidence>
<dbReference type="FunFam" id="3.40.50.980:FF:000002">
    <property type="entry name" value="Enterobactin synthetase component F"/>
    <property type="match status" value="1"/>
</dbReference>
<name>G7VZU8_PAETH</name>
<keyword evidence="6" id="KW-0677">Repeat</keyword>
<keyword evidence="5" id="KW-0436">Ligase</keyword>
<dbReference type="InterPro" id="IPR036736">
    <property type="entry name" value="ACP-like_sf"/>
</dbReference>
<dbReference type="PROSITE" id="PS00012">
    <property type="entry name" value="PHOSPHOPANTETHEINE"/>
    <property type="match status" value="1"/>
</dbReference>
<keyword evidence="8" id="KW-0511">Multifunctional enzyme</keyword>
<dbReference type="Gene3D" id="3.30.559.30">
    <property type="entry name" value="Nonribosomal peptide synthetase, condensation domain"/>
    <property type="match status" value="3"/>
</dbReference>
<reference evidence="11" key="1">
    <citation type="submission" date="2011-11" db="EMBL/GenBank/DDBJ databases">
        <title>Complete sequence of Paenibacillus terrae HPL-003.</title>
        <authorList>
            <person name="Shin S.H."/>
            <person name="Kim S."/>
            <person name="Kim J.Y."/>
        </authorList>
    </citation>
    <scope>NUCLEOTIDE SEQUENCE [LARGE SCALE GENOMIC DNA]</scope>
    <source>
        <strain evidence="11">HPL-003</strain>
    </source>
</reference>
<comment type="cofactor">
    <cofactor evidence="1">
        <name>pantetheine 4'-phosphate</name>
        <dbReference type="ChEBI" id="CHEBI:47942"/>
    </cofactor>
</comment>
<dbReference type="Gene3D" id="1.10.1200.10">
    <property type="entry name" value="ACP-like"/>
    <property type="match status" value="2"/>
</dbReference>
<dbReference type="NCBIfam" id="TIGR01720">
    <property type="entry name" value="NRPS-para261"/>
    <property type="match status" value="1"/>
</dbReference>
<keyword evidence="3" id="KW-0596">Phosphopantetheine</keyword>
<gene>
    <name evidence="10" type="ordered locus">HPL003_05970</name>
</gene>
<dbReference type="FunFam" id="3.40.50.980:FF:000001">
    <property type="entry name" value="Non-ribosomal peptide synthetase"/>
    <property type="match status" value="2"/>
</dbReference>
<feature type="domain" description="Carrier" evidence="9">
    <location>
        <begin position="758"/>
        <end position="833"/>
    </location>
</feature>
<feature type="domain" description="Carrier" evidence="9">
    <location>
        <begin position="1787"/>
        <end position="1861"/>
    </location>
</feature>
<dbReference type="PROSITE" id="PS00455">
    <property type="entry name" value="AMP_BINDING"/>
    <property type="match status" value="2"/>
</dbReference>
<dbReference type="Gene3D" id="3.40.50.980">
    <property type="match status" value="4"/>
</dbReference>
<evidence type="ECO:0000256" key="3">
    <source>
        <dbReference type="ARBA" id="ARBA00022450"/>
    </source>
</evidence>
<evidence type="ECO:0000256" key="7">
    <source>
        <dbReference type="ARBA" id="ARBA00023194"/>
    </source>
</evidence>
<dbReference type="InterPro" id="IPR020845">
    <property type="entry name" value="AMP-binding_CS"/>
</dbReference>
<evidence type="ECO:0000256" key="8">
    <source>
        <dbReference type="ARBA" id="ARBA00023268"/>
    </source>
</evidence>
<evidence type="ECO:0000313" key="11">
    <source>
        <dbReference type="Proteomes" id="UP000005876"/>
    </source>
</evidence>
<dbReference type="GO" id="GO:0031177">
    <property type="term" value="F:phosphopantetheine binding"/>
    <property type="evidence" value="ECO:0007669"/>
    <property type="project" value="InterPro"/>
</dbReference>
<dbReference type="InterPro" id="IPR010071">
    <property type="entry name" value="AA_adenyl_dom"/>
</dbReference>
<dbReference type="Gene3D" id="3.30.300.30">
    <property type="match status" value="2"/>
</dbReference>
<dbReference type="CDD" id="cd19534">
    <property type="entry name" value="E_NRPS"/>
    <property type="match status" value="1"/>
</dbReference>
<dbReference type="GO" id="GO:0016874">
    <property type="term" value="F:ligase activity"/>
    <property type="evidence" value="ECO:0007669"/>
    <property type="project" value="UniProtKB-KW"/>
</dbReference>
<dbReference type="GO" id="GO:0017000">
    <property type="term" value="P:antibiotic biosynthetic process"/>
    <property type="evidence" value="ECO:0007669"/>
    <property type="project" value="UniProtKB-KW"/>
</dbReference>
<dbReference type="SMART" id="SM00823">
    <property type="entry name" value="PKS_PP"/>
    <property type="match status" value="1"/>
</dbReference>
<dbReference type="SUPFAM" id="SSF56801">
    <property type="entry name" value="Acetyl-CoA synthetase-like"/>
    <property type="match status" value="2"/>
</dbReference>
<dbReference type="GO" id="GO:0043041">
    <property type="term" value="P:amino acid activation for nonribosomal peptide biosynthetic process"/>
    <property type="evidence" value="ECO:0007669"/>
    <property type="project" value="TreeGrafter"/>
</dbReference>
<evidence type="ECO:0000256" key="6">
    <source>
        <dbReference type="ARBA" id="ARBA00022737"/>
    </source>
</evidence>
<dbReference type="Pfam" id="PF00550">
    <property type="entry name" value="PP-binding"/>
    <property type="match status" value="2"/>
</dbReference>
<dbReference type="HOGENOM" id="CLU_000022_0_0_9"/>
<dbReference type="GO" id="GO:0005737">
    <property type="term" value="C:cytoplasm"/>
    <property type="evidence" value="ECO:0007669"/>
    <property type="project" value="TreeGrafter"/>
</dbReference>
<dbReference type="RefSeq" id="WP_014278710.1">
    <property type="nucleotide sequence ID" value="NC_016641.1"/>
</dbReference>
<dbReference type="GO" id="GO:0044550">
    <property type="term" value="P:secondary metabolite biosynthetic process"/>
    <property type="evidence" value="ECO:0007669"/>
    <property type="project" value="TreeGrafter"/>
</dbReference>
<reference key="2">
    <citation type="submission" date="2011-11" db="EMBL/GenBank/DDBJ databases">
        <authorList>
            <person name="Shin S.H."/>
            <person name="Kim S."/>
            <person name="Kim J.Y."/>
        </authorList>
    </citation>
    <scope>NUCLEOTIDE SEQUENCE</scope>
    <source>
        <strain>HPL-003</strain>
    </source>
</reference>
<dbReference type="KEGG" id="pta:HPL003_05970"/>
<dbReference type="InterPro" id="IPR001242">
    <property type="entry name" value="Condensation_dom"/>
</dbReference>
<dbReference type="FunFam" id="1.10.1200.10:FF:000005">
    <property type="entry name" value="Nonribosomal peptide synthetase 1"/>
    <property type="match status" value="1"/>
</dbReference>
<reference evidence="10 11" key="3">
    <citation type="journal article" date="2012" name="J. Bacteriol.">
        <title>Genome Sequence of Paenibacillus terrae HPL-003, a Xylanase-Producing Bacterium Isolated from Soil Found in Forest Residue.</title>
        <authorList>
            <person name="Shin S.H."/>
            <person name="Kim S."/>
            <person name="Kim J.Y."/>
            <person name="Song H.Y."/>
            <person name="Cho S.J."/>
            <person name="Kim D.R."/>
            <person name="Lee K.I."/>
            <person name="Lim H.K."/>
            <person name="Park N.J."/>
            <person name="Hwang I.T."/>
            <person name="Yang K.S."/>
        </authorList>
    </citation>
    <scope>NUCLEOTIDE SEQUENCE [LARGE SCALE GENOMIC DNA]</scope>
    <source>
        <strain evidence="10 11">HPL-003</strain>
    </source>
</reference>
<dbReference type="PROSITE" id="PS50075">
    <property type="entry name" value="CARRIER"/>
    <property type="match status" value="2"/>
</dbReference>
<evidence type="ECO:0000256" key="5">
    <source>
        <dbReference type="ARBA" id="ARBA00022598"/>
    </source>
</evidence>
<dbReference type="OrthoDB" id="9765680at2"/>
<dbReference type="InterPro" id="IPR000873">
    <property type="entry name" value="AMP-dep_synth/lig_dom"/>
</dbReference>
<sequence length="2332" mass="265878">MDNLTQRSLRANEATDVYKQYMDGFDHYVEILNQKMEIMIENKNTKEFMVELLPEETKELVKPGADTANTLATLLYTIWGIVLQKYTNSEDIVFERSVHQEGEVGTRSIFPFRMRSRENETISQLLERMDANERKLTHLFFSPNTVFQQTGAPHFFILEQSESIQEYKDNFHVMHKKDLGAYTSLRQNLKIRFVFNPNVYTEEFVQSMALQYKRILLIALSSPETLVSDVSIISPEEENYVLGINGSHVDFPRNQSIIDLFREQAQRNPCHTALIFETGTLSYQELDSKSDAVAHYLCSQGIGPGDRIALMNDRTPYMIISILGALKSGATYVPIDPAYPEERIAYMLSDSQAALMLVEEPYESIAVNYNVTVSIVNKILQNDDTVYSSELPPQDPHHEAYIIYTSGSTGKPKGILTTHTNIIKTVVNCGYIELTAEDKLLQLSNYVFDGSTFDIFGALLNGAQLVLVPKETLLDPTQLSALIQREQITVTFMTTALFNLLVDIDIHCLKSLRKILFGGELSSVRHVQRAFEVLGADRIIHVYGPTETTVFATYYPVTSDIMKLDFVPIGRPIYNTSAYVLNKDNQFQPIGVPGELYIGGEGLVRGYLNRLELTEAVFVKHPFLAGERVYKSGDLVRWTRDGQLEFLGRLDNQVKIRGHRIELEEIEKSIAQHPQINQVIVLPLTDNEGHYTDLCAYYISQNREEITSLKEYLSFELPAYMVPSQYIAMKEFPLTPNGKIDKKSFPLPMASARTNYEAPSSETEAKLVKMWSGVFQNVSIGIHDNFFDLGGQSLNAMMLISQVKKEWGISVSIREFFEHPTIKHLASYIQAAHQDHSQVQIILEPCEEREYYPVSAAQRAIYTIQQLDEQGCGYNITSVHYIQGKVDHQRLEQVINSLIQRHESLRTTFHYVDGQLVQKVNSEARIRLEKYGINHSEEISECIQSYIQPFNLEKAPLFRASLLESGPEQYIFIMDTHHIVMDGMSINLFYKELSELYQGGTLLPNLYQFKDYSVWEDLMLQTTEYDAKSEFWQQKFSDELPVLNLPTDYSRPPKQDFKGSRSYFEMEPDLITDLKKITDQSGTTTFMVLLAAYQVLLSKWSGQDDIIIGTAVANRNHVELNNAVGMFVNTVALRNVSNGHQTLLELLLTIKERTLQAFEHADYPFEKVVQNLKQKRDASRNPLFDTMLIMQNMDQHELIINGAVVEPLNVTGSQSRFDLSWEFYGKEHLSFSIEYSTALFQSESIARMAEQFIFILQQITRSPDIQLFDVEIMPASQKQLVLDDFNNTFQPYPEHKVVHQLFEEIVASRHNHTAIVCGEQHVTYLELNHWANSLARTLRFELGVKREQFVGIMMDRSIEMVVAVLAVLKAGGAYMPIDPTYPAERIQYMLKDSRAQWLLTHLDVQLPTDYSGEVLKVELSDYETETTRDNLLNINTAYDLAYMIYTSGSTGNPKGVMIEHQGLSNFLLAAPTLGIHEDSRVLQFAPFSFDGSVAEIFQTLLSGATLYVEKKEDIISDLLHMLREKKITAAILPPSMLRAVEYKSLPHLKTITTVGEACSKELVEIWGEGRDFINGYGPTEATIGSTLGVITKHTDKITIGKPIPNKKIYIVNSNMQLQPIGVSGEIYIGGAGIARGYWNKPDLTKEKFVNNPFGEGRIYRSGDLGRWLPDGTIEFMGRIDHQVKINGHRIEMEEITETLLKHPGVLEAIVMDRQEEQHTKLAAYVVLKDDNIREELRTYLNARLPQYMIPNYIVTLSSLPLTPNLKIDRKALPDPYLDVSETSAYAAPSNEIEALLVSIWQEILKVDRIGVLDHFIKLGGDSIKGIQIAAQLSKHRYKLDLKRLYEYPSILELAPYVVPIRKESEQQAIIGQVPLTPIQSWFYEQEFPEEQHWNQSILLPADTIWDEERVEKSLMKLIEHHDALRMKFIKERDQVIQMNQGLDHMSFEFHVFHWQTEMDWEDSLKKETIRLQKSMNLSEGILMQAGLFKTPANEYLFIAVHHMVIDGVSWRIFLEDFNQVYTQLENNSDATLPSKTDSFKEWSHALQEYASTQQFQNELGFWENQDELMRQKLPQNRESASRCTMQDSKVISIMFPNQTTQHLLTQVHRTFNTEVNDILLSALVLAVTQCTGNSTIPVALEGHGREYIHREININRTVGWFTSIYPVIFTLDNLEIGEVIKTVKNTLRSIPNKGMGYGIMKYICAGQRTPSASPSPEISFNYLGVFDTGVLLQGLGQSSISIGESISPLTPMTADLEINGAVNQENLLLEFRYDPKQYTNQAMSSLVETFQACLYGIIQYCMEKKEQVLTASDFSANGINQEDLDLFLDSLN</sequence>
<dbReference type="InterPro" id="IPR006162">
    <property type="entry name" value="Ppantetheine_attach_site"/>
</dbReference>
<dbReference type="PANTHER" id="PTHR45527:SF1">
    <property type="entry name" value="FATTY ACID SYNTHASE"/>
    <property type="match status" value="1"/>
</dbReference>
<dbReference type="Pfam" id="PF13193">
    <property type="entry name" value="AMP-binding_C"/>
    <property type="match status" value="2"/>
</dbReference>
<dbReference type="InterPro" id="IPR023213">
    <property type="entry name" value="CAT-like_dom_sf"/>
</dbReference>
<keyword evidence="4" id="KW-0597">Phosphoprotein</keyword>
<dbReference type="STRING" id="985665.HPL003_05970"/>
<dbReference type="SUPFAM" id="SSF47336">
    <property type="entry name" value="ACP-like"/>
    <property type="match status" value="2"/>
</dbReference>
<evidence type="ECO:0000256" key="4">
    <source>
        <dbReference type="ARBA" id="ARBA00022553"/>
    </source>
</evidence>
<dbReference type="eggNOG" id="COG1020">
    <property type="taxonomic scope" value="Bacteria"/>
</dbReference>
<dbReference type="InterPro" id="IPR009081">
    <property type="entry name" value="PP-bd_ACP"/>
</dbReference>
<comment type="similarity">
    <text evidence="2">Belongs to the ATP-dependent AMP-binding enzyme family.</text>
</comment>
<dbReference type="InterPro" id="IPR025110">
    <property type="entry name" value="AMP-bd_C"/>
</dbReference>